<comment type="caution">
    <text evidence="1">The sequence shown here is derived from an EMBL/GenBank/DDBJ whole genome shotgun (WGS) entry which is preliminary data.</text>
</comment>
<reference evidence="1" key="1">
    <citation type="submission" date="2020-04" db="EMBL/GenBank/DDBJ databases">
        <authorList>
            <person name="Broberg M."/>
        </authorList>
    </citation>
    <scope>NUCLEOTIDE SEQUENCE</scope>
</reference>
<reference evidence="1" key="2">
    <citation type="submission" date="2021-10" db="EMBL/GenBank/DDBJ databases">
        <authorList>
            <person name="Piombo E."/>
        </authorList>
    </citation>
    <scope>NUCLEOTIDE SEQUENCE</scope>
</reference>
<protein>
    <submittedName>
        <fullName evidence="1">Uncharacterized protein</fullName>
    </submittedName>
</protein>
<evidence type="ECO:0000313" key="1">
    <source>
        <dbReference type="EMBL" id="CAG9952106.1"/>
    </source>
</evidence>
<organism evidence="1 2">
    <name type="scientific">Clonostachys rosea f. rosea IK726</name>
    <dbReference type="NCBI Taxonomy" id="1349383"/>
    <lineage>
        <taxon>Eukaryota</taxon>
        <taxon>Fungi</taxon>
        <taxon>Dikarya</taxon>
        <taxon>Ascomycota</taxon>
        <taxon>Pezizomycotina</taxon>
        <taxon>Sordariomycetes</taxon>
        <taxon>Hypocreomycetidae</taxon>
        <taxon>Hypocreales</taxon>
        <taxon>Bionectriaceae</taxon>
        <taxon>Clonostachys</taxon>
    </lineage>
</organism>
<gene>
    <name evidence="1" type="ORF">CRV2_00019125</name>
</gene>
<accession>A0ACA9UFH6</accession>
<evidence type="ECO:0000313" key="2">
    <source>
        <dbReference type="Proteomes" id="UP000836387"/>
    </source>
</evidence>
<proteinExistence type="predicted"/>
<keyword evidence="2" id="KW-1185">Reference proteome</keyword>
<dbReference type="Proteomes" id="UP000836387">
    <property type="component" value="Unassembled WGS sequence"/>
</dbReference>
<name>A0ACA9UFH6_BIOOC</name>
<sequence>MSQAAPTFLIIGATGNTGLNLVRTLSRLIQSSGAYSSHRILALTRSAQSPAAQEIAQLPNVRVLQKFWPAISAEWLRENRVHRAFVASAVAPGQFADESGFLLAALQAGVDYVVRISTTAANVRPDLEAYYPRQHWAIEALLSSPEFKGLKWSSLQPNVFSSFVLGPAVALVKKYRETGEQEPLRLMPDENAPCAVIDAADVGELAAHLLVEEDISGHNQSKYVLNGPDNVTGRDIVALAEKAMGTSVTEVHFKDMGWLDGAAAANPEQAHLLLSIKHAPRTGWEGKTTVETSSKEVLSFVAHKRTLAESFKELLE</sequence>
<dbReference type="EMBL" id="CADEHS020000471">
    <property type="protein sequence ID" value="CAG9952106.1"/>
    <property type="molecule type" value="Genomic_DNA"/>
</dbReference>